<dbReference type="PANTHER" id="PTHR36435:SF1">
    <property type="entry name" value="CAAX AMINO TERMINAL PROTEASE FAMILY PROTEIN"/>
    <property type="match status" value="1"/>
</dbReference>
<keyword evidence="3" id="KW-0482">Metalloprotease</keyword>
<sequence length="259" mass="28633">MMKEYTDRHPVQTALLCVGLQFMLTWIILVAGRGMAPPAEFGKVKLVAFASTIVLPLVLVQVLGLWKRIGLELNRIRPEPVALAALVPCAVYLLAGVRGGTEQLAGDATLQFFNAFGEEMLFRGVIFALLLQLPRWQALILGGLLFGGMHLMHGFMGASWSDAFRQAGLTAITGTMFTAVRFRSGSLWLVILIHMVVNMCKLYSNVRDAEAGSPLPLLVWFEYLFQIGIVIYVIFSERGKLGWSFAGRPMARREDALTT</sequence>
<accession>A0A6B3SY75</accession>
<evidence type="ECO:0000259" key="2">
    <source>
        <dbReference type="Pfam" id="PF02517"/>
    </source>
</evidence>
<feature type="transmembrane region" description="Helical" evidence="1">
    <location>
        <begin position="81"/>
        <end position="100"/>
    </location>
</feature>
<proteinExistence type="predicted"/>
<name>A0A6B3SY75_9BURK</name>
<dbReference type="RefSeq" id="WP_163968580.1">
    <property type="nucleotide sequence ID" value="NZ_JAAIVB010000084.1"/>
</dbReference>
<evidence type="ECO:0000256" key="1">
    <source>
        <dbReference type="SAM" id="Phobius"/>
    </source>
</evidence>
<protein>
    <submittedName>
        <fullName evidence="3">CPBP family intramembrane metalloprotease</fullName>
    </submittedName>
</protein>
<feature type="transmembrane region" description="Helical" evidence="1">
    <location>
        <begin position="138"/>
        <end position="157"/>
    </location>
</feature>
<organism evidence="3 4">
    <name type="scientific">Noviherbaspirillum galbum</name>
    <dbReference type="NCBI Taxonomy" id="2709383"/>
    <lineage>
        <taxon>Bacteria</taxon>
        <taxon>Pseudomonadati</taxon>
        <taxon>Pseudomonadota</taxon>
        <taxon>Betaproteobacteria</taxon>
        <taxon>Burkholderiales</taxon>
        <taxon>Oxalobacteraceae</taxon>
        <taxon>Noviherbaspirillum</taxon>
    </lineage>
</organism>
<dbReference type="Pfam" id="PF02517">
    <property type="entry name" value="Rce1-like"/>
    <property type="match status" value="1"/>
</dbReference>
<dbReference type="EMBL" id="JAAIVB010000084">
    <property type="protein sequence ID" value="NEX64645.1"/>
    <property type="molecule type" value="Genomic_DNA"/>
</dbReference>
<keyword evidence="3" id="KW-0645">Protease</keyword>
<keyword evidence="1" id="KW-0472">Membrane</keyword>
<feature type="transmembrane region" description="Helical" evidence="1">
    <location>
        <begin position="46"/>
        <end position="69"/>
    </location>
</feature>
<feature type="transmembrane region" description="Helical" evidence="1">
    <location>
        <begin position="217"/>
        <end position="235"/>
    </location>
</feature>
<dbReference type="GO" id="GO:0080120">
    <property type="term" value="P:CAAX-box protein maturation"/>
    <property type="evidence" value="ECO:0007669"/>
    <property type="project" value="UniProtKB-ARBA"/>
</dbReference>
<comment type="caution">
    <text evidence="3">The sequence shown here is derived from an EMBL/GenBank/DDBJ whole genome shotgun (WGS) entry which is preliminary data.</text>
</comment>
<dbReference type="GO" id="GO:0004175">
    <property type="term" value="F:endopeptidase activity"/>
    <property type="evidence" value="ECO:0007669"/>
    <property type="project" value="UniProtKB-ARBA"/>
</dbReference>
<keyword evidence="1" id="KW-1133">Transmembrane helix</keyword>
<dbReference type="InterPro" id="IPR052710">
    <property type="entry name" value="CAAX_protease"/>
</dbReference>
<feature type="domain" description="CAAX prenyl protease 2/Lysostaphin resistance protein A-like" evidence="2">
    <location>
        <begin position="111"/>
        <end position="199"/>
    </location>
</feature>
<dbReference type="GO" id="GO:0006508">
    <property type="term" value="P:proteolysis"/>
    <property type="evidence" value="ECO:0007669"/>
    <property type="project" value="UniProtKB-KW"/>
</dbReference>
<reference evidence="3 4" key="1">
    <citation type="submission" date="2020-02" db="EMBL/GenBank/DDBJ databases">
        <authorList>
            <person name="Kim M.K."/>
        </authorList>
    </citation>
    <scope>NUCLEOTIDE SEQUENCE [LARGE SCALE GENOMIC DNA]</scope>
    <source>
        <strain evidence="3 4">17J57-3</strain>
    </source>
</reference>
<keyword evidence="3" id="KW-0378">Hydrolase</keyword>
<evidence type="ECO:0000313" key="4">
    <source>
        <dbReference type="Proteomes" id="UP000482155"/>
    </source>
</evidence>
<dbReference type="PANTHER" id="PTHR36435">
    <property type="entry name" value="SLR1288 PROTEIN"/>
    <property type="match status" value="1"/>
</dbReference>
<dbReference type="InterPro" id="IPR003675">
    <property type="entry name" value="Rce1/LyrA-like_dom"/>
</dbReference>
<keyword evidence="1" id="KW-0812">Transmembrane</keyword>
<evidence type="ECO:0000313" key="3">
    <source>
        <dbReference type="EMBL" id="NEX64645.1"/>
    </source>
</evidence>
<feature type="transmembrane region" description="Helical" evidence="1">
    <location>
        <begin position="12"/>
        <end position="34"/>
    </location>
</feature>
<dbReference type="Proteomes" id="UP000482155">
    <property type="component" value="Unassembled WGS sequence"/>
</dbReference>
<gene>
    <name evidence="3" type="ORF">G3574_26505</name>
</gene>
<dbReference type="AlphaFoldDB" id="A0A6B3SY75"/>
<keyword evidence="4" id="KW-1185">Reference proteome</keyword>
<dbReference type="GO" id="GO:0008237">
    <property type="term" value="F:metallopeptidase activity"/>
    <property type="evidence" value="ECO:0007669"/>
    <property type="project" value="UniProtKB-KW"/>
</dbReference>